<organism evidence="2 3">
    <name type="scientific">Periconia digitata</name>
    <dbReference type="NCBI Taxonomy" id="1303443"/>
    <lineage>
        <taxon>Eukaryota</taxon>
        <taxon>Fungi</taxon>
        <taxon>Dikarya</taxon>
        <taxon>Ascomycota</taxon>
        <taxon>Pezizomycotina</taxon>
        <taxon>Dothideomycetes</taxon>
        <taxon>Pleosporomycetidae</taxon>
        <taxon>Pleosporales</taxon>
        <taxon>Massarineae</taxon>
        <taxon>Periconiaceae</taxon>
        <taxon>Periconia</taxon>
    </lineage>
</organism>
<proteinExistence type="predicted"/>
<evidence type="ECO:0000256" key="1">
    <source>
        <dbReference type="SAM" id="MobiDB-lite"/>
    </source>
</evidence>
<evidence type="ECO:0000313" key="2">
    <source>
        <dbReference type="EMBL" id="CAI6277792.1"/>
    </source>
</evidence>
<comment type="caution">
    <text evidence="2">The sequence shown here is derived from an EMBL/GenBank/DDBJ whole genome shotgun (WGS) entry which is preliminary data.</text>
</comment>
<accession>A0A9W4U2X8</accession>
<keyword evidence="3" id="KW-1185">Reference proteome</keyword>
<name>A0A9W4U2X8_9PLEO</name>
<dbReference type="EMBL" id="CAOQHR010000001">
    <property type="protein sequence ID" value="CAI6277792.1"/>
    <property type="molecule type" value="Genomic_DNA"/>
</dbReference>
<sequence length="154" mass="17813">MENRREEFKREFCKSTINLNTLVKDLDARLLSKEVEKAQILEAAIPEIEALSKKHPLAIDSASRFDKLIKATAQYNKQHAKMGDDLRLHRRILKKQLQLCQSQAKLVAQRLVKKSIEQSASDQELRSDVNNGEQDGDDPMDDKPDHSWLDTFWK</sequence>
<feature type="compositionally biased region" description="Polar residues" evidence="1">
    <location>
        <begin position="117"/>
        <end position="133"/>
    </location>
</feature>
<feature type="compositionally biased region" description="Basic and acidic residues" evidence="1">
    <location>
        <begin position="141"/>
        <end position="154"/>
    </location>
</feature>
<evidence type="ECO:0000313" key="3">
    <source>
        <dbReference type="Proteomes" id="UP001152607"/>
    </source>
</evidence>
<protein>
    <submittedName>
        <fullName evidence="2">Uncharacterized protein</fullName>
    </submittedName>
</protein>
<reference evidence="2" key="1">
    <citation type="submission" date="2023-01" db="EMBL/GenBank/DDBJ databases">
        <authorList>
            <person name="Van Ghelder C."/>
            <person name="Rancurel C."/>
        </authorList>
    </citation>
    <scope>NUCLEOTIDE SEQUENCE</scope>
    <source>
        <strain evidence="2">CNCM I-4278</strain>
    </source>
</reference>
<gene>
    <name evidence="2" type="ORF">PDIGIT_LOCUS1984</name>
</gene>
<dbReference type="AlphaFoldDB" id="A0A9W4U2X8"/>
<dbReference type="Proteomes" id="UP001152607">
    <property type="component" value="Unassembled WGS sequence"/>
</dbReference>
<feature type="region of interest" description="Disordered" evidence="1">
    <location>
        <begin position="116"/>
        <end position="154"/>
    </location>
</feature>